<reference evidence="2" key="1">
    <citation type="submission" date="2025-08" db="UniProtKB">
        <authorList>
            <consortium name="RefSeq"/>
        </authorList>
    </citation>
    <scope>IDENTIFICATION</scope>
</reference>
<name>A0A7E6F122_9MOLL</name>
<keyword evidence="1" id="KW-1185">Reference proteome</keyword>
<protein>
    <submittedName>
        <fullName evidence="2">Uncharacterized protein LOC115214512 isoform X3</fullName>
    </submittedName>
</protein>
<dbReference type="InterPro" id="IPR053164">
    <property type="entry name" value="IS1016-like_transposase"/>
</dbReference>
<evidence type="ECO:0000313" key="1">
    <source>
        <dbReference type="Proteomes" id="UP000515154"/>
    </source>
</evidence>
<dbReference type="Proteomes" id="UP000515154">
    <property type="component" value="Linkage group LG7"/>
</dbReference>
<dbReference type="PANTHER" id="PTHR47163">
    <property type="entry name" value="DDE_TNP_IS1595 DOMAIN-CONTAINING PROTEIN"/>
    <property type="match status" value="1"/>
</dbReference>
<accession>A0A7E6F122</accession>
<dbReference type="RefSeq" id="XP_036360975.1">
    <property type="nucleotide sequence ID" value="XM_036505082.1"/>
</dbReference>
<dbReference type="AlphaFoldDB" id="A0A7E6F122"/>
<sequence>MSRRRQPSPKIISSDIIDDEKIKQETWTFCDLFQQTSTNEKAITWLAKYELISNSVVCPTCGNPCTVNGYQKGIDGKRWRCPKHNYCRSIRKGSFFENSRLSLTTFIWLMYMWSREYFHSEIAHESTVSKKSTIDLFCLIRELLERFLEDHPTELGAYPPEIGGFDLQSGEPKVVEIDVTTHFKPTPNEKKHMKRFCVFGGIERGTDKCFLVPIEHQNKDAFEAAIIRWILPAGCHTRCQPSAVSKEGDISHGQVPILCLIFGLNLFKLTRSNKVPILYLIYGLNIFKLTRSNKVYILMNM</sequence>
<dbReference type="PANTHER" id="PTHR47163:SF2">
    <property type="entry name" value="SI:DKEY-17M8.2"/>
    <property type="match status" value="1"/>
</dbReference>
<proteinExistence type="predicted"/>
<gene>
    <name evidence="2" type="primary">LOC115214512</name>
</gene>
<evidence type="ECO:0000313" key="2">
    <source>
        <dbReference type="RefSeq" id="XP_036360975.1"/>
    </source>
</evidence>
<organism evidence="1 2">
    <name type="scientific">Octopus sinensis</name>
    <name type="common">East Asian common octopus</name>
    <dbReference type="NCBI Taxonomy" id="2607531"/>
    <lineage>
        <taxon>Eukaryota</taxon>
        <taxon>Metazoa</taxon>
        <taxon>Spiralia</taxon>
        <taxon>Lophotrochozoa</taxon>
        <taxon>Mollusca</taxon>
        <taxon>Cephalopoda</taxon>
        <taxon>Coleoidea</taxon>
        <taxon>Octopodiformes</taxon>
        <taxon>Octopoda</taxon>
        <taxon>Incirrata</taxon>
        <taxon>Octopodidae</taxon>
        <taxon>Octopus</taxon>
    </lineage>
</organism>